<dbReference type="RefSeq" id="WP_097113178.1">
    <property type="nucleotide sequence ID" value="NZ_CP083931.1"/>
</dbReference>
<name>A0A286E1W8_9NEIS</name>
<proteinExistence type="predicted"/>
<evidence type="ECO:0000313" key="2">
    <source>
        <dbReference type="Proteomes" id="UP000219669"/>
    </source>
</evidence>
<dbReference type="PANTHER" id="PTHR21192">
    <property type="entry name" value="NUCLEAR PROTEIN E3-3"/>
    <property type="match status" value="1"/>
</dbReference>
<accession>A0A286E1W8</accession>
<evidence type="ECO:0000313" key="1">
    <source>
        <dbReference type="EMBL" id="SOD64896.1"/>
    </source>
</evidence>
<organism evidence="1 2">
    <name type="scientific">Alysiella filiformis DSM 16848</name>
    <dbReference type="NCBI Taxonomy" id="1120981"/>
    <lineage>
        <taxon>Bacteria</taxon>
        <taxon>Pseudomonadati</taxon>
        <taxon>Pseudomonadota</taxon>
        <taxon>Betaproteobacteria</taxon>
        <taxon>Neisseriales</taxon>
        <taxon>Neisseriaceae</taxon>
        <taxon>Alysiella</taxon>
    </lineage>
</organism>
<dbReference type="Pfam" id="PF04430">
    <property type="entry name" value="DUF498"/>
    <property type="match status" value="1"/>
</dbReference>
<dbReference type="EMBL" id="OCNF01000001">
    <property type="protein sequence ID" value="SOD64896.1"/>
    <property type="molecule type" value="Genomic_DNA"/>
</dbReference>
<sequence>MNFEEHTTHTPTYYGDHFQFGEQIFRQPIVFGNDTVQTLPEKPWQDWHSHDFQAAIGAGANLILLGTGKQQHFLAAEIRAELSAQGASVECMNTAAACRTLMLLHSEGRKVWAYLFL</sequence>
<dbReference type="PANTHER" id="PTHR21192:SF2">
    <property type="entry name" value="NADH DEHYDROGENASE [UBIQUINONE] 1 ALPHA SUBCOMPLEX ASSEMBLY FACTOR 3"/>
    <property type="match status" value="1"/>
</dbReference>
<reference evidence="1 2" key="1">
    <citation type="submission" date="2017-09" db="EMBL/GenBank/DDBJ databases">
        <authorList>
            <person name="Ehlers B."/>
            <person name="Leendertz F.H."/>
        </authorList>
    </citation>
    <scope>NUCLEOTIDE SEQUENCE [LARGE SCALE GENOMIC DNA]</scope>
    <source>
        <strain evidence="1 2">DSM 16848</strain>
    </source>
</reference>
<gene>
    <name evidence="1" type="ORF">SAMN02746062_00091</name>
</gene>
<protein>
    <submittedName>
        <fullName evidence="1">Uncharacterized conserved protein, contains Mth938-like domain</fullName>
    </submittedName>
</protein>
<dbReference type="AlphaFoldDB" id="A0A286E1W8"/>
<dbReference type="InterPro" id="IPR036748">
    <property type="entry name" value="MTH938-like_sf"/>
</dbReference>
<dbReference type="InterPro" id="IPR007523">
    <property type="entry name" value="NDUFAF3/AAMDC"/>
</dbReference>
<dbReference type="SUPFAM" id="SSF64076">
    <property type="entry name" value="MTH938-like"/>
    <property type="match status" value="1"/>
</dbReference>
<dbReference type="Gene3D" id="3.40.1230.10">
    <property type="entry name" value="MTH938-like"/>
    <property type="match status" value="1"/>
</dbReference>
<dbReference type="OrthoDB" id="9800373at2"/>
<keyword evidence="2" id="KW-1185">Reference proteome</keyword>
<dbReference type="Proteomes" id="UP000219669">
    <property type="component" value="Unassembled WGS sequence"/>
</dbReference>